<dbReference type="FunFam" id="3.80.10.10:FF:000276">
    <property type="entry name" value="F-box/LRR-repeat protein 3"/>
    <property type="match status" value="1"/>
</dbReference>
<evidence type="ECO:0000313" key="3">
    <source>
        <dbReference type="Proteomes" id="UP001140949"/>
    </source>
</evidence>
<name>A0AAX6HUS4_IRIPA</name>
<dbReference type="Pfam" id="PF25372">
    <property type="entry name" value="DUF7885"/>
    <property type="match status" value="1"/>
</dbReference>
<dbReference type="InterPro" id="IPR057207">
    <property type="entry name" value="FBXL15_LRR"/>
</dbReference>
<dbReference type="InterPro" id="IPR006553">
    <property type="entry name" value="Leu-rich_rpt_Cys-con_subtyp"/>
</dbReference>
<dbReference type="AlphaFoldDB" id="A0AAX6HUS4"/>
<dbReference type="GO" id="GO:0019005">
    <property type="term" value="C:SCF ubiquitin ligase complex"/>
    <property type="evidence" value="ECO:0007669"/>
    <property type="project" value="TreeGrafter"/>
</dbReference>
<protein>
    <submittedName>
        <fullName evidence="2">F-box/LRR-repeat protein 3</fullName>
    </submittedName>
</protein>
<dbReference type="InterPro" id="IPR032675">
    <property type="entry name" value="LRR_dom_sf"/>
</dbReference>
<organism evidence="2 3">
    <name type="scientific">Iris pallida</name>
    <name type="common">Sweet iris</name>
    <dbReference type="NCBI Taxonomy" id="29817"/>
    <lineage>
        <taxon>Eukaryota</taxon>
        <taxon>Viridiplantae</taxon>
        <taxon>Streptophyta</taxon>
        <taxon>Embryophyta</taxon>
        <taxon>Tracheophyta</taxon>
        <taxon>Spermatophyta</taxon>
        <taxon>Magnoliopsida</taxon>
        <taxon>Liliopsida</taxon>
        <taxon>Asparagales</taxon>
        <taxon>Iridaceae</taxon>
        <taxon>Iridoideae</taxon>
        <taxon>Irideae</taxon>
        <taxon>Iris</taxon>
    </lineage>
</organism>
<feature type="domain" description="F-box/LRR-repeat protein 15-like leucin rich repeat" evidence="1">
    <location>
        <begin position="131"/>
        <end position="351"/>
    </location>
</feature>
<dbReference type="SMART" id="SM00367">
    <property type="entry name" value="LRR_CC"/>
    <property type="match status" value="10"/>
</dbReference>
<reference evidence="2" key="2">
    <citation type="submission" date="2023-04" db="EMBL/GenBank/DDBJ databases">
        <authorList>
            <person name="Bruccoleri R.E."/>
            <person name="Oakeley E.J."/>
            <person name="Faust A.-M."/>
            <person name="Dessus-Babus S."/>
            <person name="Altorfer M."/>
            <person name="Burckhardt D."/>
            <person name="Oertli M."/>
            <person name="Naumann U."/>
            <person name="Petersen F."/>
            <person name="Wong J."/>
        </authorList>
    </citation>
    <scope>NUCLEOTIDE SEQUENCE</scope>
    <source>
        <strain evidence="2">GSM-AAB239-AS_SAM_17_03QT</strain>
        <tissue evidence="2">Leaf</tissue>
    </source>
</reference>
<dbReference type="PANTHER" id="PTHR13318:SF105">
    <property type="entry name" value="F-BOX_LRR-REPEAT PROTEIN 3"/>
    <property type="match status" value="1"/>
</dbReference>
<dbReference type="Proteomes" id="UP001140949">
    <property type="component" value="Unassembled WGS sequence"/>
</dbReference>
<sequence length="429" mass="46582">MMAMSSLAPDKNASHFRHVLNVSNCDHMGHKGLASVLNVATGLRQLILAYYSLVTPSLASSLQKLGKLESIKLDGCSMTTSGLIAIGSSCIALKELSLSKCSGVTDEGLSYVVAKHRDLLKLDITCCRMITDASLASITSSCTSLISLRMESCSLISKYGFVLIGQRCRLLEELDLTDTELDNEGLKAISGCNKLSSLKIGICLNINEEGLVHVGNGCREIHELDLYRSVGVTDASISAIARGCPMLQIINLAYCTKITNNALRSLSKCSMLNTLEIRGCSQVSSAALYDIALGCRQIIKLDIKKCYNIDDAGMLPLARFSQNLREINLSYCSISDVGLLSLASISCLQNMTILHVRGLTPNGLVAALLACGGLTKVKLHSSFKSLIPKPFFEHLQARGCTFHWRDKPFQIEVDAVELWKQQSQEILVV</sequence>
<dbReference type="EMBL" id="JANAVB010006599">
    <property type="protein sequence ID" value="KAJ6844214.1"/>
    <property type="molecule type" value="Genomic_DNA"/>
</dbReference>
<gene>
    <name evidence="2" type="ORF">M6B38_291470</name>
</gene>
<dbReference type="Pfam" id="PF13516">
    <property type="entry name" value="LRR_6"/>
    <property type="match status" value="1"/>
</dbReference>
<dbReference type="GO" id="GO:0031146">
    <property type="term" value="P:SCF-dependent proteasomal ubiquitin-dependent protein catabolic process"/>
    <property type="evidence" value="ECO:0007669"/>
    <property type="project" value="TreeGrafter"/>
</dbReference>
<reference evidence="2" key="1">
    <citation type="journal article" date="2023" name="GigaByte">
        <title>Genome assembly of the bearded iris, Iris pallida Lam.</title>
        <authorList>
            <person name="Bruccoleri R.E."/>
            <person name="Oakeley E.J."/>
            <person name="Faust A.M.E."/>
            <person name="Altorfer M."/>
            <person name="Dessus-Babus S."/>
            <person name="Burckhardt D."/>
            <person name="Oertli M."/>
            <person name="Naumann U."/>
            <person name="Petersen F."/>
            <person name="Wong J."/>
        </authorList>
    </citation>
    <scope>NUCLEOTIDE SEQUENCE</scope>
    <source>
        <strain evidence="2">GSM-AAB239-AS_SAM_17_03QT</strain>
    </source>
</reference>
<dbReference type="PANTHER" id="PTHR13318">
    <property type="entry name" value="PARTNER OF PAIRED, ISOFORM B-RELATED"/>
    <property type="match status" value="1"/>
</dbReference>
<dbReference type="Gene3D" id="3.80.10.10">
    <property type="entry name" value="Ribonuclease Inhibitor"/>
    <property type="match status" value="2"/>
</dbReference>
<evidence type="ECO:0000259" key="1">
    <source>
        <dbReference type="Pfam" id="PF25372"/>
    </source>
</evidence>
<comment type="caution">
    <text evidence="2">The sequence shown here is derived from an EMBL/GenBank/DDBJ whole genome shotgun (WGS) entry which is preliminary data.</text>
</comment>
<accession>A0AAX6HUS4</accession>
<keyword evidence="3" id="KW-1185">Reference proteome</keyword>
<evidence type="ECO:0000313" key="2">
    <source>
        <dbReference type="EMBL" id="KAJ6844214.1"/>
    </source>
</evidence>
<dbReference type="InterPro" id="IPR001611">
    <property type="entry name" value="Leu-rich_rpt"/>
</dbReference>
<proteinExistence type="predicted"/>
<dbReference type="SUPFAM" id="SSF52047">
    <property type="entry name" value="RNI-like"/>
    <property type="match status" value="2"/>
</dbReference>